<accession>A0A3A9VYM3</accession>
<dbReference type="GO" id="GO:0016747">
    <property type="term" value="F:acyltransferase activity, transferring groups other than amino-acyl groups"/>
    <property type="evidence" value="ECO:0007669"/>
    <property type="project" value="InterPro"/>
</dbReference>
<dbReference type="InterPro" id="IPR000182">
    <property type="entry name" value="GNAT_dom"/>
</dbReference>
<dbReference type="InterPro" id="IPR016181">
    <property type="entry name" value="Acyl_CoA_acyltransferase"/>
</dbReference>
<keyword evidence="6" id="KW-1185">Reference proteome</keyword>
<evidence type="ECO:0000313" key="4">
    <source>
        <dbReference type="EMBL" id="RKN05253.1"/>
    </source>
</evidence>
<keyword evidence="1 4" id="KW-0808">Transferase</keyword>
<protein>
    <submittedName>
        <fullName evidence="4">GNAT family N-acetyltransferase</fullName>
    </submittedName>
</protein>
<proteinExistence type="predicted"/>
<evidence type="ECO:0000259" key="3">
    <source>
        <dbReference type="PROSITE" id="PS51186"/>
    </source>
</evidence>
<sequence>MRYEVRDYRPSDEGSWLRCRVLSFLATAYFDNVLRRKPVMAPPGFSLVAVAGDGSVAGALDVAVQGELATIETVAVHPDHQGRGIGTALVDAARSRAVAAGATTLDAWTRDDPATLGWYAACGFAESEHYLHVFADSYSREDEPENAVLPRPGIRPVTVFAHAGLELEEEARKAFSRVHVCRRLSQPIGAGGPDGRGS</sequence>
<dbReference type="PROSITE" id="PS51186">
    <property type="entry name" value="GNAT"/>
    <property type="match status" value="1"/>
</dbReference>
<dbReference type="AlphaFoldDB" id="A0A3A9VYM3"/>
<evidence type="ECO:0000256" key="1">
    <source>
        <dbReference type="ARBA" id="ARBA00022679"/>
    </source>
</evidence>
<reference evidence="6 7" key="1">
    <citation type="submission" date="2018-09" db="EMBL/GenBank/DDBJ databases">
        <title>Streptomyces sp. nov. DS1-2, an endophytic actinomycete isolated from roots of Dendrobium scabrilingue.</title>
        <authorList>
            <person name="Kuncharoen N."/>
            <person name="Kudo T."/>
            <person name="Ohkuma M."/>
            <person name="Yuki M."/>
            <person name="Tanasupawat S."/>
        </authorList>
    </citation>
    <scope>NUCLEOTIDE SEQUENCE [LARGE SCALE GENOMIC DNA]</scope>
    <source>
        <strain evidence="4 7">AZ1-7</strain>
        <strain evidence="5 6">DS1-2</strain>
    </source>
</reference>
<gene>
    <name evidence="5" type="ORF">D7318_25535</name>
    <name evidence="4" type="ORF">D7319_26170</name>
</gene>
<dbReference type="Proteomes" id="UP000268652">
    <property type="component" value="Unassembled WGS sequence"/>
</dbReference>
<dbReference type="Gene3D" id="3.40.630.30">
    <property type="match status" value="1"/>
</dbReference>
<organism evidence="4 7">
    <name type="scientific">Streptomyces radicis</name>
    <dbReference type="NCBI Taxonomy" id="1750517"/>
    <lineage>
        <taxon>Bacteria</taxon>
        <taxon>Bacillati</taxon>
        <taxon>Actinomycetota</taxon>
        <taxon>Actinomycetes</taxon>
        <taxon>Kitasatosporales</taxon>
        <taxon>Streptomycetaceae</taxon>
        <taxon>Streptomyces</taxon>
    </lineage>
</organism>
<dbReference type="PANTHER" id="PTHR43877">
    <property type="entry name" value="AMINOALKYLPHOSPHONATE N-ACETYLTRANSFERASE-RELATED-RELATED"/>
    <property type="match status" value="1"/>
</dbReference>
<evidence type="ECO:0000313" key="6">
    <source>
        <dbReference type="Proteomes" id="UP000268652"/>
    </source>
</evidence>
<comment type="caution">
    <text evidence="4">The sequence shown here is derived from an EMBL/GenBank/DDBJ whole genome shotgun (WGS) entry which is preliminary data.</text>
</comment>
<keyword evidence="2" id="KW-0012">Acyltransferase</keyword>
<dbReference type="CDD" id="cd04301">
    <property type="entry name" value="NAT_SF"/>
    <property type="match status" value="1"/>
</dbReference>
<dbReference type="RefSeq" id="WP_120699553.1">
    <property type="nucleotide sequence ID" value="NZ_RBDX01000028.1"/>
</dbReference>
<evidence type="ECO:0000256" key="2">
    <source>
        <dbReference type="ARBA" id="ARBA00023315"/>
    </source>
</evidence>
<dbReference type="EMBL" id="RBDY01000026">
    <property type="protein sequence ID" value="RKN16786.1"/>
    <property type="molecule type" value="Genomic_DNA"/>
</dbReference>
<feature type="domain" description="N-acetyltransferase" evidence="3">
    <location>
        <begin position="3"/>
        <end position="145"/>
    </location>
</feature>
<dbReference type="Pfam" id="PF00583">
    <property type="entry name" value="Acetyltransf_1"/>
    <property type="match status" value="1"/>
</dbReference>
<dbReference type="SUPFAM" id="SSF55729">
    <property type="entry name" value="Acyl-CoA N-acyltransferases (Nat)"/>
    <property type="match status" value="1"/>
</dbReference>
<evidence type="ECO:0000313" key="5">
    <source>
        <dbReference type="EMBL" id="RKN16786.1"/>
    </source>
</evidence>
<dbReference type="InterPro" id="IPR050832">
    <property type="entry name" value="Bact_Acetyltransf"/>
</dbReference>
<name>A0A3A9VYM3_9ACTN</name>
<evidence type="ECO:0000313" key="7">
    <source>
        <dbReference type="Proteomes" id="UP000275024"/>
    </source>
</evidence>
<dbReference type="OrthoDB" id="9775595at2"/>
<dbReference type="EMBL" id="RBDX01000028">
    <property type="protein sequence ID" value="RKN05253.1"/>
    <property type="molecule type" value="Genomic_DNA"/>
</dbReference>
<dbReference type="Proteomes" id="UP000275024">
    <property type="component" value="Unassembled WGS sequence"/>
</dbReference>